<accession>A0ABZ1C5N0</accession>
<protein>
    <submittedName>
        <fullName evidence="7">Cytochrome c</fullName>
    </submittedName>
</protein>
<name>A0ABZ1C5N0_9BACT</name>
<sequence>MPPLERPTRTPFTVKLSYGLLAGVVLTFAGTLTQSVLASFHPRPRDSAPVATQLTVSEEPKADVAEAGGDSADLGASVFAQNCAACHQASGQGLPGAFPPLAESDYFATDIEAAAKVVLHGLVGPVTVNGVDYNSAMPALPLDDEQVTAVVNYIAKAWGNQAPSISLEQVVALRNGN</sequence>
<dbReference type="RefSeq" id="WP_221033226.1">
    <property type="nucleotide sequence ID" value="NZ_CP139781.1"/>
</dbReference>
<keyword evidence="5" id="KW-0812">Transmembrane</keyword>
<keyword evidence="5" id="KW-0472">Membrane</keyword>
<dbReference type="Gene3D" id="1.10.760.10">
    <property type="entry name" value="Cytochrome c-like domain"/>
    <property type="match status" value="1"/>
</dbReference>
<dbReference type="InterPro" id="IPR051459">
    <property type="entry name" value="Cytochrome_c-type_DH"/>
</dbReference>
<dbReference type="PROSITE" id="PS51007">
    <property type="entry name" value="CYTC"/>
    <property type="match status" value="1"/>
</dbReference>
<evidence type="ECO:0000256" key="2">
    <source>
        <dbReference type="ARBA" id="ARBA00022723"/>
    </source>
</evidence>
<dbReference type="Pfam" id="PF00034">
    <property type="entry name" value="Cytochrom_C"/>
    <property type="match status" value="1"/>
</dbReference>
<dbReference type="InterPro" id="IPR036909">
    <property type="entry name" value="Cyt_c-like_dom_sf"/>
</dbReference>
<keyword evidence="8" id="KW-1185">Reference proteome</keyword>
<keyword evidence="2 4" id="KW-0479">Metal-binding</keyword>
<keyword evidence="3 4" id="KW-0408">Iron</keyword>
<dbReference type="InterPro" id="IPR009056">
    <property type="entry name" value="Cyt_c-like_dom"/>
</dbReference>
<dbReference type="PANTHER" id="PTHR35008:SF8">
    <property type="entry name" value="ALCOHOL DEHYDROGENASE CYTOCHROME C SUBUNIT"/>
    <property type="match status" value="1"/>
</dbReference>
<evidence type="ECO:0000256" key="3">
    <source>
        <dbReference type="ARBA" id="ARBA00023004"/>
    </source>
</evidence>
<dbReference type="EMBL" id="CP139781">
    <property type="protein sequence ID" value="WRQ86543.1"/>
    <property type="molecule type" value="Genomic_DNA"/>
</dbReference>
<evidence type="ECO:0000256" key="4">
    <source>
        <dbReference type="PROSITE-ProRule" id="PRU00433"/>
    </source>
</evidence>
<evidence type="ECO:0000256" key="1">
    <source>
        <dbReference type="ARBA" id="ARBA00022617"/>
    </source>
</evidence>
<keyword evidence="5" id="KW-1133">Transmembrane helix</keyword>
<evidence type="ECO:0000259" key="6">
    <source>
        <dbReference type="PROSITE" id="PS51007"/>
    </source>
</evidence>
<proteinExistence type="predicted"/>
<dbReference type="PANTHER" id="PTHR35008">
    <property type="entry name" value="BLL4482 PROTEIN-RELATED"/>
    <property type="match status" value="1"/>
</dbReference>
<keyword evidence="1 4" id="KW-0349">Heme</keyword>
<evidence type="ECO:0000256" key="5">
    <source>
        <dbReference type="SAM" id="Phobius"/>
    </source>
</evidence>
<dbReference type="SUPFAM" id="SSF46626">
    <property type="entry name" value="Cytochrome c"/>
    <property type="match status" value="1"/>
</dbReference>
<feature type="domain" description="Cytochrome c" evidence="6">
    <location>
        <begin position="70"/>
        <end position="158"/>
    </location>
</feature>
<gene>
    <name evidence="7" type="ORF">K1X11_017160</name>
</gene>
<reference evidence="7 8" key="1">
    <citation type="submission" date="2021-08" db="EMBL/GenBank/DDBJ databases">
        <authorList>
            <person name="Zhang D."/>
            <person name="Zhang A."/>
            <person name="Wang L."/>
        </authorList>
    </citation>
    <scope>NUCLEOTIDE SEQUENCE [LARGE SCALE GENOMIC DNA]</scope>
    <source>
        <strain evidence="7 8">WL0086</strain>
    </source>
</reference>
<feature type="transmembrane region" description="Helical" evidence="5">
    <location>
        <begin position="20"/>
        <end position="40"/>
    </location>
</feature>
<organism evidence="7 8">
    <name type="scientific">Actomonas aquatica</name>
    <dbReference type="NCBI Taxonomy" id="2866162"/>
    <lineage>
        <taxon>Bacteria</taxon>
        <taxon>Pseudomonadati</taxon>
        <taxon>Verrucomicrobiota</taxon>
        <taxon>Opitutia</taxon>
        <taxon>Opitutales</taxon>
        <taxon>Opitutaceae</taxon>
        <taxon>Actomonas</taxon>
    </lineage>
</organism>
<evidence type="ECO:0000313" key="7">
    <source>
        <dbReference type="EMBL" id="WRQ86543.1"/>
    </source>
</evidence>
<reference evidence="7 8" key="2">
    <citation type="submission" date="2023-12" db="EMBL/GenBank/DDBJ databases">
        <title>Description of an unclassified Opitutus bacterium of Verrucomicrobiota.</title>
        <authorList>
            <person name="Zhang D.-F."/>
        </authorList>
    </citation>
    <scope>NUCLEOTIDE SEQUENCE [LARGE SCALE GENOMIC DNA]</scope>
    <source>
        <strain evidence="7 8">WL0086</strain>
    </source>
</reference>
<dbReference type="Proteomes" id="UP000738431">
    <property type="component" value="Chromosome"/>
</dbReference>
<evidence type="ECO:0000313" key="8">
    <source>
        <dbReference type="Proteomes" id="UP000738431"/>
    </source>
</evidence>